<protein>
    <submittedName>
        <fullName evidence="1">Uncharacterized protein</fullName>
    </submittedName>
</protein>
<name>A0A9Q3BFP4_9BASI</name>
<dbReference type="EMBL" id="AVOT02000779">
    <property type="protein sequence ID" value="MBW0464449.1"/>
    <property type="molecule type" value="Genomic_DNA"/>
</dbReference>
<dbReference type="OrthoDB" id="2507171at2759"/>
<organism evidence="1 2">
    <name type="scientific">Austropuccinia psidii MF-1</name>
    <dbReference type="NCBI Taxonomy" id="1389203"/>
    <lineage>
        <taxon>Eukaryota</taxon>
        <taxon>Fungi</taxon>
        <taxon>Dikarya</taxon>
        <taxon>Basidiomycota</taxon>
        <taxon>Pucciniomycotina</taxon>
        <taxon>Pucciniomycetes</taxon>
        <taxon>Pucciniales</taxon>
        <taxon>Sphaerophragmiaceae</taxon>
        <taxon>Austropuccinia</taxon>
    </lineage>
</organism>
<evidence type="ECO:0000313" key="1">
    <source>
        <dbReference type="EMBL" id="MBW0464449.1"/>
    </source>
</evidence>
<proteinExistence type="predicted"/>
<gene>
    <name evidence="1" type="ORF">O181_004164</name>
</gene>
<reference evidence="1" key="1">
    <citation type="submission" date="2021-03" db="EMBL/GenBank/DDBJ databases">
        <title>Draft genome sequence of rust myrtle Austropuccinia psidii MF-1, a brazilian biotype.</title>
        <authorList>
            <person name="Quecine M.C."/>
            <person name="Pachon D.M.R."/>
            <person name="Bonatelli M.L."/>
            <person name="Correr F.H."/>
            <person name="Franceschini L.M."/>
            <person name="Leite T.F."/>
            <person name="Margarido G.R.A."/>
            <person name="Almeida C.A."/>
            <person name="Ferrarezi J.A."/>
            <person name="Labate C.A."/>
        </authorList>
    </citation>
    <scope>NUCLEOTIDE SEQUENCE</scope>
    <source>
        <strain evidence="1">MF-1</strain>
    </source>
</reference>
<accession>A0A9Q3BFP4</accession>
<evidence type="ECO:0000313" key="2">
    <source>
        <dbReference type="Proteomes" id="UP000765509"/>
    </source>
</evidence>
<sequence length="109" mass="12678">MLRWQIPIQEYRGNMTIGHKASNIQKDSDGLSRWEILNKPDNPAYVPTNAEPQIPSEGIDITDVWTEIFEEARESYKKDNNCHIITSMLEKDFKNTDLANFLDYVLTFV</sequence>
<dbReference type="AlphaFoldDB" id="A0A9Q3BFP4"/>
<keyword evidence="2" id="KW-1185">Reference proteome</keyword>
<dbReference type="Proteomes" id="UP000765509">
    <property type="component" value="Unassembled WGS sequence"/>
</dbReference>
<comment type="caution">
    <text evidence="1">The sequence shown here is derived from an EMBL/GenBank/DDBJ whole genome shotgun (WGS) entry which is preliminary data.</text>
</comment>